<accession>A0A4Q7N1G4</accession>
<dbReference type="Proteomes" id="UP000293874">
    <property type="component" value="Unassembled WGS sequence"/>
</dbReference>
<dbReference type="EMBL" id="SGXA01000001">
    <property type="protein sequence ID" value="RZS75193.1"/>
    <property type="molecule type" value="Genomic_DNA"/>
</dbReference>
<protein>
    <submittedName>
        <fullName evidence="2">SusD-like starch-binding protein associating with outer membrane</fullName>
    </submittedName>
</protein>
<dbReference type="Pfam" id="PF12771">
    <property type="entry name" value="SusD-like_2"/>
    <property type="match status" value="1"/>
</dbReference>
<feature type="chain" id="PRO_5020722620" evidence="1">
    <location>
        <begin position="20"/>
        <end position="497"/>
    </location>
</feature>
<name>A0A4Q7N1G4_9BACT</name>
<evidence type="ECO:0000256" key="1">
    <source>
        <dbReference type="SAM" id="SignalP"/>
    </source>
</evidence>
<comment type="caution">
    <text evidence="2">The sequence shown here is derived from an EMBL/GenBank/DDBJ whole genome shotgun (WGS) entry which is preliminary data.</text>
</comment>
<proteinExistence type="predicted"/>
<evidence type="ECO:0000313" key="3">
    <source>
        <dbReference type="Proteomes" id="UP000293874"/>
    </source>
</evidence>
<sequence length="497" mass="56435">MKLRIKILSSLLMGTVLLAGCNKDFDQINTNPNTVPFTTPESLLEATVYDVVGNNLTRALRLTHELMQVHVTTVNSDEIHRYVIRPAESDFMWNNWYVQLRNVRDLYDNAKKLEDPGFQGIGLIMEAWIFSLLTDTYGDVPYSEAVKGYPDRIYQPKFDAQIDIYRDLLKKLEDANTILQTSKVYSADVVSRDPLFGKYINMTNTTTGSDNFRLAWRKFGNSLYLRLLMRVAHKTELNAVEKIKEIAETKKSTYPIFANNGESAVLKYSGTAAPYASKFANYRVFDFNGDNGLSQFFINTLNDWGDPRRTVWANESSASNWEGIPSGYAPGQTPERMSTYKSALMTEALLGNILNYAELQFILAEAALKGYFTGDPKTYYEAGVNNAITFWALTVPAGHLAKPGIIWDPVETEAQKLEKIITQKYFTFFFTDFQSWFEFRRTGYPSLPIGPGVQNGGKMPSRFVYPVPVQTLNRTHYQEAVTAMGGDNINVKVWWNK</sequence>
<keyword evidence="3" id="KW-1185">Reference proteome</keyword>
<gene>
    <name evidence="2" type="ORF">EV199_1055</name>
</gene>
<dbReference type="AlphaFoldDB" id="A0A4Q7N1G4"/>
<dbReference type="InterPro" id="IPR041662">
    <property type="entry name" value="SusD-like_2"/>
</dbReference>
<dbReference type="InterPro" id="IPR011990">
    <property type="entry name" value="TPR-like_helical_dom_sf"/>
</dbReference>
<reference evidence="2 3" key="1">
    <citation type="submission" date="2019-02" db="EMBL/GenBank/DDBJ databases">
        <title>Genomic Encyclopedia of Type Strains, Phase IV (KMG-IV): sequencing the most valuable type-strain genomes for metagenomic binning, comparative biology and taxonomic classification.</title>
        <authorList>
            <person name="Goeker M."/>
        </authorList>
    </citation>
    <scope>NUCLEOTIDE SEQUENCE [LARGE SCALE GENOMIC DNA]</scope>
    <source>
        <strain evidence="2 3">DSM 18116</strain>
    </source>
</reference>
<organism evidence="2 3">
    <name type="scientific">Pseudobacter ginsenosidimutans</name>
    <dbReference type="NCBI Taxonomy" id="661488"/>
    <lineage>
        <taxon>Bacteria</taxon>
        <taxon>Pseudomonadati</taxon>
        <taxon>Bacteroidota</taxon>
        <taxon>Chitinophagia</taxon>
        <taxon>Chitinophagales</taxon>
        <taxon>Chitinophagaceae</taxon>
        <taxon>Pseudobacter</taxon>
    </lineage>
</organism>
<feature type="signal peptide" evidence="1">
    <location>
        <begin position="1"/>
        <end position="19"/>
    </location>
</feature>
<dbReference type="Gene3D" id="1.25.40.390">
    <property type="match status" value="1"/>
</dbReference>
<dbReference type="SUPFAM" id="SSF48452">
    <property type="entry name" value="TPR-like"/>
    <property type="match status" value="1"/>
</dbReference>
<dbReference type="OrthoDB" id="9766256at2"/>
<keyword evidence="1" id="KW-0732">Signal</keyword>
<dbReference type="RefSeq" id="WP_130539582.1">
    <property type="nucleotide sequence ID" value="NZ_CP042431.1"/>
</dbReference>
<evidence type="ECO:0000313" key="2">
    <source>
        <dbReference type="EMBL" id="RZS75193.1"/>
    </source>
</evidence>
<dbReference type="PROSITE" id="PS51257">
    <property type="entry name" value="PROKAR_LIPOPROTEIN"/>
    <property type="match status" value="1"/>
</dbReference>